<dbReference type="GO" id="GO:0005975">
    <property type="term" value="P:carbohydrate metabolic process"/>
    <property type="evidence" value="ECO:0007669"/>
    <property type="project" value="InterPro"/>
</dbReference>
<feature type="domain" description="Glycosyl hydrolase family 13 catalytic" evidence="1">
    <location>
        <begin position="20"/>
        <end position="362"/>
    </location>
</feature>
<reference evidence="2 3" key="1">
    <citation type="submission" date="2019-08" db="EMBL/GenBank/DDBJ databases">
        <title>In-depth cultivation of the pig gut microbiome towards novel bacterial diversity and tailored functional studies.</title>
        <authorList>
            <person name="Wylensek D."/>
            <person name="Hitch T.C.A."/>
            <person name="Clavel T."/>
        </authorList>
    </citation>
    <scope>NUCLEOTIDE SEQUENCE [LARGE SCALE GENOMIC DNA]</scope>
    <source>
        <strain evidence="2 3">BBE-744-WT-12</strain>
    </source>
</reference>
<gene>
    <name evidence="2" type="ORF">FYJ85_00860</name>
</gene>
<evidence type="ECO:0000313" key="2">
    <source>
        <dbReference type="EMBL" id="MST95599.1"/>
    </source>
</evidence>
<dbReference type="SMART" id="SM00642">
    <property type="entry name" value="Aamy"/>
    <property type="match status" value="1"/>
</dbReference>
<comment type="caution">
    <text evidence="2">The sequence shown here is derived from an EMBL/GenBank/DDBJ whole genome shotgun (WGS) entry which is preliminary data.</text>
</comment>
<sequence>MSNLTAKAAPEFLKDSVIYQINLRTFTPDGTLRAAERLLPHIAALGADMVYLCPVTLADDDPRPEFWSDRQKQSGLNNPKNIYRVGDYYAVDPEYGTDDDLKSFVRTAHGLGLRVLLDLVYYHCGPSAAFLAEHPDFAVRDENGEIRNGHWHFPELNFASSGLREYLWRNMEYFVREFDVDGYRCDVAGAVPLDFWEEGRRRIDALKPGLIMLAESEGDRREEQRAAFELNYGMTFIWSFPAVLRGEKPASALREAREQRRAEALPGARFLAAFDNHDLANDQYDDRIEKLGPERIEAALAFCFALDGVPLLYCGQEIADSHRHSIFGNRFYGPGLVIDWSNAVTPAGERRMRFLKELIALRRRTPALTQGETVWLDNPYPDELLTFRRTMPAESVLTAVNFGRETRTVGTGGGEVLFRGGGAALNGGDEAVLPPSGFLISRT</sequence>
<dbReference type="Pfam" id="PF00128">
    <property type="entry name" value="Alpha-amylase"/>
    <property type="match status" value="2"/>
</dbReference>
<dbReference type="EMBL" id="VUNS01000001">
    <property type="protein sequence ID" value="MST95599.1"/>
    <property type="molecule type" value="Genomic_DNA"/>
</dbReference>
<organism evidence="2 3">
    <name type="scientific">Victivallis lenta</name>
    <dbReference type="NCBI Taxonomy" id="2606640"/>
    <lineage>
        <taxon>Bacteria</taxon>
        <taxon>Pseudomonadati</taxon>
        <taxon>Lentisphaerota</taxon>
        <taxon>Lentisphaeria</taxon>
        <taxon>Victivallales</taxon>
        <taxon>Victivallaceae</taxon>
        <taxon>Victivallis</taxon>
    </lineage>
</organism>
<dbReference type="RefSeq" id="WP_106053150.1">
    <property type="nucleotide sequence ID" value="NZ_CALXOB010000042.1"/>
</dbReference>
<dbReference type="InterPro" id="IPR017853">
    <property type="entry name" value="GH"/>
</dbReference>
<proteinExistence type="predicted"/>
<dbReference type="PANTHER" id="PTHR10357">
    <property type="entry name" value="ALPHA-AMYLASE FAMILY MEMBER"/>
    <property type="match status" value="1"/>
</dbReference>
<dbReference type="InterPro" id="IPR006047">
    <property type="entry name" value="GH13_cat_dom"/>
</dbReference>
<keyword evidence="3" id="KW-1185">Reference proteome</keyword>
<protein>
    <submittedName>
        <fullName evidence="2">DUF3459 domain-containing protein</fullName>
    </submittedName>
</protein>
<evidence type="ECO:0000259" key="1">
    <source>
        <dbReference type="SMART" id="SM00642"/>
    </source>
</evidence>
<dbReference type="Proteomes" id="UP000435649">
    <property type="component" value="Unassembled WGS sequence"/>
</dbReference>
<dbReference type="GO" id="GO:0016798">
    <property type="term" value="F:hydrolase activity, acting on glycosyl bonds"/>
    <property type="evidence" value="ECO:0007669"/>
    <property type="project" value="UniProtKB-KW"/>
</dbReference>
<accession>A0A844FZ69</accession>
<evidence type="ECO:0000313" key="3">
    <source>
        <dbReference type="Proteomes" id="UP000435649"/>
    </source>
</evidence>
<name>A0A844FZ69_9BACT</name>
<dbReference type="Gene3D" id="3.20.20.80">
    <property type="entry name" value="Glycosidases"/>
    <property type="match status" value="1"/>
</dbReference>
<dbReference type="AlphaFoldDB" id="A0A844FZ69"/>
<dbReference type="SUPFAM" id="SSF51445">
    <property type="entry name" value="(Trans)glycosidases"/>
    <property type="match status" value="1"/>
</dbReference>